<dbReference type="SMART" id="SM00858">
    <property type="entry name" value="SAF"/>
    <property type="match status" value="1"/>
</dbReference>
<dbReference type="OrthoDB" id="9777844at2"/>
<dbReference type="PANTHER" id="PTHR37850:SF3">
    <property type="entry name" value="BLR7815 PROTEIN"/>
    <property type="match status" value="1"/>
</dbReference>
<dbReference type="InterPro" id="IPR048423">
    <property type="entry name" value="DRL_cat"/>
</dbReference>
<evidence type="ECO:0000313" key="2">
    <source>
        <dbReference type="EMBL" id="RCV62488.1"/>
    </source>
</evidence>
<dbReference type="InterPro" id="IPR000683">
    <property type="entry name" value="Gfo/Idh/MocA-like_OxRdtase_N"/>
</dbReference>
<organism evidence="2 3">
    <name type="scientific">Marinitenerispora sediminis</name>
    <dbReference type="NCBI Taxonomy" id="1931232"/>
    <lineage>
        <taxon>Bacteria</taxon>
        <taxon>Bacillati</taxon>
        <taxon>Actinomycetota</taxon>
        <taxon>Actinomycetes</taxon>
        <taxon>Streptosporangiales</taxon>
        <taxon>Nocardiopsidaceae</taxon>
        <taxon>Marinitenerispora</taxon>
    </lineage>
</organism>
<dbReference type="CDD" id="cd11616">
    <property type="entry name" value="SAF_DH_OX_like"/>
    <property type="match status" value="1"/>
</dbReference>
<dbReference type="RefSeq" id="WP_114398675.1">
    <property type="nucleotide sequence ID" value="NZ_QEIM01000085.1"/>
</dbReference>
<dbReference type="EMBL" id="QEIN01000004">
    <property type="protein sequence ID" value="RCV62488.1"/>
    <property type="molecule type" value="Genomic_DNA"/>
</dbReference>
<keyword evidence="2" id="KW-0282">Flagellum</keyword>
<dbReference type="SUPFAM" id="SSF51735">
    <property type="entry name" value="NAD(P)-binding Rossmann-fold domains"/>
    <property type="match status" value="1"/>
</dbReference>
<evidence type="ECO:0000313" key="3">
    <source>
        <dbReference type="Proteomes" id="UP000253318"/>
    </source>
</evidence>
<proteinExistence type="predicted"/>
<dbReference type="InterPro" id="IPR013974">
    <property type="entry name" value="SAF"/>
</dbReference>
<dbReference type="InterPro" id="IPR036291">
    <property type="entry name" value="NAD(P)-bd_dom_sf"/>
</dbReference>
<name>A0A368TBJ5_9ACTN</name>
<sequence length="452" mass="48045">MNLHSLLARRAADEGPVRVGVIGAGKFASMFLTQALNSPGLHVVGVADLDPDRARAALARTGWPAERYAAAGFDEALRTGGTHVTDSGDALIDAPGVEVILEITGNPVAGTYHAVRAIDAGRHIVMVNVEADCMVGPLLAERARRAGVVYSMAYGDQPALISELVDWARTVGFDVVAAGKGTKYLPEYHASTPDTVWDHYGFTAEQLARGDFNPKMFNSFLDGTKSAIEMAAVANGTGLVPQDEGLLFPPCGVDDLSTVYRPREVGGALTRTGTVEIASSLNRDGTEVERDLRWGVYVTFEARTDYAVQCFAEYGVRTDPTGRYGSLYRPYHMIGLELGVSIASATLRGEPTGAPTGFRGDVMAVAKRPLRAGEVLDGEGGFMVYGKLAPAHASLAQRAFPIGLAHGFRLRQDVAAGAVLTWDDVEADESVLAVKLRRELEEAARAGTIPGA</sequence>
<gene>
    <name evidence="2" type="ORF">DEF24_00970</name>
</gene>
<keyword evidence="2" id="KW-0969">Cilium</keyword>
<keyword evidence="2" id="KW-0966">Cell projection</keyword>
<protein>
    <submittedName>
        <fullName evidence="2">Flagellar biosynthesis protein FlgA</fullName>
    </submittedName>
</protein>
<dbReference type="Pfam" id="PF21135">
    <property type="entry name" value="DRL_cat"/>
    <property type="match status" value="1"/>
</dbReference>
<dbReference type="Pfam" id="PF08666">
    <property type="entry name" value="SAF"/>
    <property type="match status" value="1"/>
</dbReference>
<dbReference type="Pfam" id="PF01408">
    <property type="entry name" value="GFO_IDH_MocA"/>
    <property type="match status" value="1"/>
</dbReference>
<accession>A0A368TBJ5</accession>
<dbReference type="Gene3D" id="3.40.50.720">
    <property type="entry name" value="NAD(P)-binding Rossmann-like Domain"/>
    <property type="match status" value="1"/>
</dbReference>
<dbReference type="Proteomes" id="UP000253318">
    <property type="component" value="Unassembled WGS sequence"/>
</dbReference>
<comment type="caution">
    <text evidence="2">The sequence shown here is derived from an EMBL/GenBank/DDBJ whole genome shotgun (WGS) entry which is preliminary data.</text>
</comment>
<dbReference type="AlphaFoldDB" id="A0A368TBJ5"/>
<reference evidence="2 3" key="1">
    <citation type="submission" date="2018-04" db="EMBL/GenBank/DDBJ databases">
        <title>Novel actinobacteria from marine sediment.</title>
        <authorList>
            <person name="Ng Z.Y."/>
            <person name="Tan G.Y.A."/>
        </authorList>
    </citation>
    <scope>NUCLEOTIDE SEQUENCE [LARGE SCALE GENOMIC DNA]</scope>
    <source>
        <strain evidence="2 3">TPS81</strain>
    </source>
</reference>
<feature type="domain" description="SAF" evidence="1">
    <location>
        <begin position="361"/>
        <end position="426"/>
    </location>
</feature>
<keyword evidence="3" id="KW-1185">Reference proteome</keyword>
<dbReference type="PANTHER" id="PTHR37850">
    <property type="entry name" value="STRU PROTEIN"/>
    <property type="match status" value="1"/>
</dbReference>
<evidence type="ECO:0000259" key="1">
    <source>
        <dbReference type="SMART" id="SM00858"/>
    </source>
</evidence>
<dbReference type="GO" id="GO:0000166">
    <property type="term" value="F:nucleotide binding"/>
    <property type="evidence" value="ECO:0007669"/>
    <property type="project" value="InterPro"/>
</dbReference>